<gene>
    <name evidence="1" type="ORF">NTEN_LOCUS17711</name>
</gene>
<dbReference type="Proteomes" id="UP000479000">
    <property type="component" value="Unassembled WGS sequence"/>
</dbReference>
<sequence>MGLHEQFQGQIARQTNDRVATSCGKANLKTFLPQENLSRPVSDTYSLTSRAGILTFLLAK</sequence>
<name>A0A6H5H635_9HEMI</name>
<accession>A0A6H5H635</accession>
<proteinExistence type="predicted"/>
<dbReference type="EMBL" id="CADCXU010025897">
    <property type="protein sequence ID" value="CAB0013043.1"/>
    <property type="molecule type" value="Genomic_DNA"/>
</dbReference>
<dbReference type="AlphaFoldDB" id="A0A6H5H635"/>
<keyword evidence="2" id="KW-1185">Reference proteome</keyword>
<protein>
    <submittedName>
        <fullName evidence="1">Uncharacterized protein</fullName>
    </submittedName>
</protein>
<evidence type="ECO:0000313" key="1">
    <source>
        <dbReference type="EMBL" id="CAB0013043.1"/>
    </source>
</evidence>
<reference evidence="1 2" key="1">
    <citation type="submission" date="2020-02" db="EMBL/GenBank/DDBJ databases">
        <authorList>
            <person name="Ferguson B K."/>
        </authorList>
    </citation>
    <scope>NUCLEOTIDE SEQUENCE [LARGE SCALE GENOMIC DNA]</scope>
</reference>
<organism evidence="1 2">
    <name type="scientific">Nesidiocoris tenuis</name>
    <dbReference type="NCBI Taxonomy" id="355587"/>
    <lineage>
        <taxon>Eukaryota</taxon>
        <taxon>Metazoa</taxon>
        <taxon>Ecdysozoa</taxon>
        <taxon>Arthropoda</taxon>
        <taxon>Hexapoda</taxon>
        <taxon>Insecta</taxon>
        <taxon>Pterygota</taxon>
        <taxon>Neoptera</taxon>
        <taxon>Paraneoptera</taxon>
        <taxon>Hemiptera</taxon>
        <taxon>Heteroptera</taxon>
        <taxon>Panheteroptera</taxon>
        <taxon>Cimicomorpha</taxon>
        <taxon>Miridae</taxon>
        <taxon>Dicyphina</taxon>
        <taxon>Nesidiocoris</taxon>
    </lineage>
</organism>
<evidence type="ECO:0000313" key="2">
    <source>
        <dbReference type="Proteomes" id="UP000479000"/>
    </source>
</evidence>